<dbReference type="PANTHER" id="PTHR23102:SF24">
    <property type="entry name" value="CLEAVAGE AND POLYADENYLATION SPECIFICITY FACTOR SUBUNIT 4"/>
    <property type="match status" value="1"/>
</dbReference>
<comment type="subcellular location">
    <subcellularLocation>
        <location evidence="1">Nucleus</location>
    </subcellularLocation>
</comment>
<accession>A0A9D4TN59</accession>
<feature type="zinc finger region" description="C3H1-type" evidence="9">
    <location>
        <begin position="93"/>
        <end position="120"/>
    </location>
</feature>
<feature type="compositionally biased region" description="Gly residues" evidence="10">
    <location>
        <begin position="169"/>
        <end position="204"/>
    </location>
</feature>
<dbReference type="GO" id="GO:0003723">
    <property type="term" value="F:RNA binding"/>
    <property type="evidence" value="ECO:0007669"/>
    <property type="project" value="UniProtKB-KW"/>
</dbReference>
<keyword evidence="2" id="KW-0507">mRNA processing</keyword>
<evidence type="ECO:0000256" key="5">
    <source>
        <dbReference type="ARBA" id="ARBA00022771"/>
    </source>
</evidence>
<evidence type="ECO:0000256" key="1">
    <source>
        <dbReference type="ARBA" id="ARBA00004123"/>
    </source>
</evidence>
<evidence type="ECO:0000313" key="13">
    <source>
        <dbReference type="Proteomes" id="UP001055712"/>
    </source>
</evidence>
<dbReference type="EMBL" id="SIDB01000007">
    <property type="protein sequence ID" value="KAI3430248.1"/>
    <property type="molecule type" value="Genomic_DNA"/>
</dbReference>
<dbReference type="OrthoDB" id="306690at2759"/>
<evidence type="ECO:0000256" key="10">
    <source>
        <dbReference type="SAM" id="MobiDB-lite"/>
    </source>
</evidence>
<dbReference type="InterPro" id="IPR000571">
    <property type="entry name" value="Znf_CCCH"/>
</dbReference>
<evidence type="ECO:0000259" key="11">
    <source>
        <dbReference type="PROSITE" id="PS50103"/>
    </source>
</evidence>
<dbReference type="InterPro" id="IPR036855">
    <property type="entry name" value="Znf_CCCH_sf"/>
</dbReference>
<keyword evidence="4" id="KW-0677">Repeat</keyword>
<keyword evidence="8" id="KW-0539">Nucleus</keyword>
<dbReference type="GO" id="GO:0005634">
    <property type="term" value="C:nucleus"/>
    <property type="evidence" value="ECO:0007669"/>
    <property type="project" value="UniProtKB-SubCell"/>
</dbReference>
<evidence type="ECO:0000256" key="4">
    <source>
        <dbReference type="ARBA" id="ARBA00022737"/>
    </source>
</evidence>
<feature type="domain" description="C3H1-type" evidence="11">
    <location>
        <begin position="39"/>
        <end position="66"/>
    </location>
</feature>
<name>A0A9D4TN59_CHLVU</name>
<keyword evidence="13" id="KW-1185">Reference proteome</keyword>
<dbReference type="Gene3D" id="4.10.1000.10">
    <property type="entry name" value="Zinc finger, CCCH-type"/>
    <property type="match status" value="1"/>
</dbReference>
<evidence type="ECO:0000256" key="3">
    <source>
        <dbReference type="ARBA" id="ARBA00022723"/>
    </source>
</evidence>
<evidence type="ECO:0000313" key="12">
    <source>
        <dbReference type="EMBL" id="KAI3430248.1"/>
    </source>
</evidence>
<dbReference type="AlphaFoldDB" id="A0A9D4TN59"/>
<dbReference type="PROSITE" id="PS50103">
    <property type="entry name" value="ZF_C3H1"/>
    <property type="match status" value="2"/>
</dbReference>
<keyword evidence="7" id="KW-0694">RNA-binding</keyword>
<comment type="caution">
    <text evidence="12">The sequence shown here is derived from an EMBL/GenBank/DDBJ whole genome shotgun (WGS) entry which is preliminary data.</text>
</comment>
<evidence type="ECO:0000256" key="6">
    <source>
        <dbReference type="ARBA" id="ARBA00022833"/>
    </source>
</evidence>
<evidence type="ECO:0000256" key="9">
    <source>
        <dbReference type="PROSITE-ProRule" id="PRU00723"/>
    </source>
</evidence>
<feature type="zinc finger region" description="C3H1-type" evidence="9">
    <location>
        <begin position="39"/>
        <end position="66"/>
    </location>
</feature>
<dbReference type="GO" id="GO:0006397">
    <property type="term" value="P:mRNA processing"/>
    <property type="evidence" value="ECO:0007669"/>
    <property type="project" value="UniProtKB-KW"/>
</dbReference>
<evidence type="ECO:0000256" key="7">
    <source>
        <dbReference type="ARBA" id="ARBA00022884"/>
    </source>
</evidence>
<feature type="region of interest" description="Disordered" evidence="10">
    <location>
        <begin position="147"/>
        <end position="234"/>
    </location>
</feature>
<reference evidence="12" key="1">
    <citation type="journal article" date="2019" name="Plant J.">
        <title>Chlorella vulgaris genome assembly and annotation reveals the molecular basis for metabolic acclimation to high light conditions.</title>
        <authorList>
            <person name="Cecchin M."/>
            <person name="Marcolungo L."/>
            <person name="Rossato M."/>
            <person name="Girolomoni L."/>
            <person name="Cosentino E."/>
            <person name="Cuine S."/>
            <person name="Li-Beisson Y."/>
            <person name="Delledonne M."/>
            <person name="Ballottari M."/>
        </authorList>
    </citation>
    <scope>NUCLEOTIDE SEQUENCE</scope>
    <source>
        <strain evidence="12">211/11P</strain>
    </source>
</reference>
<keyword evidence="6 9" id="KW-0862">Zinc</keyword>
<organism evidence="12 13">
    <name type="scientific">Chlorella vulgaris</name>
    <name type="common">Green alga</name>
    <dbReference type="NCBI Taxonomy" id="3077"/>
    <lineage>
        <taxon>Eukaryota</taxon>
        <taxon>Viridiplantae</taxon>
        <taxon>Chlorophyta</taxon>
        <taxon>core chlorophytes</taxon>
        <taxon>Trebouxiophyceae</taxon>
        <taxon>Chlorellales</taxon>
        <taxon>Chlorellaceae</taxon>
        <taxon>Chlorella clade</taxon>
        <taxon>Chlorella</taxon>
    </lineage>
</organism>
<gene>
    <name evidence="12" type="ORF">D9Q98_004844</name>
</gene>
<sequence>MDDLTFDFERGLESHPSSRGGQQAADDGMGRNGEPKPRNYRMTVCTYWLRGLCMKGDTCGFLHQFDPDRMPVCRSLLKFGVCKEPDCPYKHTMEAIKECNMYKLGFCIYGPACRFKHTRQTGHPPDPETLEAAKPREHRNLNIVANQANENIMPEREYQSRGPRRRTDGGGGYMALPAGGGSGNGGGNMQMQQYGGGPGAGGRPGQQSYQGQPGGTGDPSLLASVGQADFRYGF</sequence>
<evidence type="ECO:0000256" key="8">
    <source>
        <dbReference type="ARBA" id="ARBA00023242"/>
    </source>
</evidence>
<proteinExistence type="predicted"/>
<keyword evidence="3 9" id="KW-0479">Metal-binding</keyword>
<feature type="region of interest" description="Disordered" evidence="10">
    <location>
        <begin position="11"/>
        <end position="35"/>
    </location>
</feature>
<dbReference type="PANTHER" id="PTHR23102">
    <property type="entry name" value="CLEAVAGE AND POLYADENYLATION SPECIFICITY FACTOR SUBUNIT 4-RELATED"/>
    <property type="match status" value="1"/>
</dbReference>
<protein>
    <recommendedName>
        <fullName evidence="11">C3H1-type domain-containing protein</fullName>
    </recommendedName>
</protein>
<dbReference type="InterPro" id="IPR045348">
    <property type="entry name" value="CPSF4/Yth1"/>
</dbReference>
<dbReference type="SUPFAM" id="SSF90229">
    <property type="entry name" value="CCCH zinc finger"/>
    <property type="match status" value="1"/>
</dbReference>
<dbReference type="Proteomes" id="UP001055712">
    <property type="component" value="Unassembled WGS sequence"/>
</dbReference>
<dbReference type="SMART" id="SM00356">
    <property type="entry name" value="ZnF_C3H1"/>
    <property type="match status" value="3"/>
</dbReference>
<dbReference type="FunFam" id="4.10.1000.10:FF:000017">
    <property type="entry name" value="Cleavage and polyadenylation specificity factor 30 kDa subunit"/>
    <property type="match status" value="1"/>
</dbReference>
<reference evidence="12" key="2">
    <citation type="submission" date="2020-11" db="EMBL/GenBank/DDBJ databases">
        <authorList>
            <person name="Cecchin M."/>
            <person name="Marcolungo L."/>
            <person name="Rossato M."/>
            <person name="Girolomoni L."/>
            <person name="Cosentino E."/>
            <person name="Cuine S."/>
            <person name="Li-Beisson Y."/>
            <person name="Delledonne M."/>
            <person name="Ballottari M."/>
        </authorList>
    </citation>
    <scope>NUCLEOTIDE SEQUENCE</scope>
    <source>
        <strain evidence="12">211/11P</strain>
        <tissue evidence="12">Whole cell</tissue>
    </source>
</reference>
<dbReference type="GO" id="GO:0008270">
    <property type="term" value="F:zinc ion binding"/>
    <property type="evidence" value="ECO:0007669"/>
    <property type="project" value="UniProtKB-KW"/>
</dbReference>
<keyword evidence="5 9" id="KW-0863">Zinc-finger</keyword>
<evidence type="ECO:0000256" key="2">
    <source>
        <dbReference type="ARBA" id="ARBA00022664"/>
    </source>
</evidence>
<feature type="domain" description="C3H1-type" evidence="11">
    <location>
        <begin position="93"/>
        <end position="120"/>
    </location>
</feature>